<reference evidence="4" key="1">
    <citation type="submission" date="2013-06" db="EMBL/GenBank/DDBJ databases">
        <authorList>
            <person name="Zhao Q."/>
        </authorList>
    </citation>
    <scope>NUCLEOTIDE SEQUENCE</scope>
    <source>
        <strain evidence="4">cv. W1943</strain>
    </source>
</reference>
<sequence length="342" mass="37925">MSRHWQGEVRTILAGIAEEEDEREEGEREEDVCHRDTMLLHFKMSKHNLGLSIHVIYIMFAAHQILGGGFHLTNQDVNMTMFGKSLQSKVGDATKSYMAMHQTYEGTYFGFVATLDVYGFEINYSQRIISSVWIVNRGPNDNLEENAIRIGWQVFPELYGDSHTHFFTYWTRDSYRTTGCYNMRCPGFQLTLGSKITPGDVISPVSDVDGARQKITIKEKSTGDWWIYYGFNSAPTVVGYFPANLFTNLSEKATSILFGGSVLAVDGASTPPMGSGLLPSILSDKAASIEDILLVDEDGKIAPFDVKTIKDETSDLCYAMTPIFGESTSRCLYGGPGGCVVG</sequence>
<feature type="domain" description="Neprosin PEP catalytic" evidence="2">
    <location>
        <begin position="89"/>
        <end position="340"/>
    </location>
</feature>
<dbReference type="HOGENOM" id="CLU_030538_3_0_1"/>
<dbReference type="Pfam" id="PF03080">
    <property type="entry name" value="Neprosin"/>
    <property type="match status" value="1"/>
</dbReference>
<organism evidence="3 4">
    <name type="scientific">Oryza rufipogon</name>
    <name type="common">Brownbeard rice</name>
    <name type="synonym">Asian wild rice</name>
    <dbReference type="NCBI Taxonomy" id="4529"/>
    <lineage>
        <taxon>Eukaryota</taxon>
        <taxon>Viridiplantae</taxon>
        <taxon>Streptophyta</taxon>
        <taxon>Embryophyta</taxon>
        <taxon>Tracheophyta</taxon>
        <taxon>Spermatophyta</taxon>
        <taxon>Magnoliopsida</taxon>
        <taxon>Liliopsida</taxon>
        <taxon>Poales</taxon>
        <taxon>Poaceae</taxon>
        <taxon>BOP clade</taxon>
        <taxon>Oryzoideae</taxon>
        <taxon>Oryzeae</taxon>
        <taxon>Oryzinae</taxon>
        <taxon>Oryza</taxon>
    </lineage>
</organism>
<accession>A0A0E0QXV7</accession>
<feature type="transmembrane region" description="Helical" evidence="1">
    <location>
        <begin position="49"/>
        <end position="72"/>
    </location>
</feature>
<reference evidence="3" key="2">
    <citation type="submission" date="2015-06" db="UniProtKB">
        <authorList>
            <consortium name="EnsemblPlants"/>
        </authorList>
    </citation>
    <scope>IDENTIFICATION</scope>
</reference>
<dbReference type="eggNOG" id="ENOG502QSP9">
    <property type="taxonomic scope" value="Eukaryota"/>
</dbReference>
<keyword evidence="1" id="KW-0472">Membrane</keyword>
<dbReference type="Gramene" id="ORUFI10G07070.1">
    <property type="protein sequence ID" value="ORUFI10G07070.1"/>
    <property type="gene ID" value="ORUFI10G07070"/>
</dbReference>
<evidence type="ECO:0000259" key="2">
    <source>
        <dbReference type="PROSITE" id="PS52045"/>
    </source>
</evidence>
<keyword evidence="4" id="KW-1185">Reference proteome</keyword>
<dbReference type="Gene3D" id="3.90.1320.10">
    <property type="entry name" value="Outer-capsid protein sigma 3, large lobe"/>
    <property type="match status" value="1"/>
</dbReference>
<name>A0A0E0QXV7_ORYRU</name>
<dbReference type="STRING" id="4529.A0A0E0QXV7"/>
<protein>
    <recommendedName>
        <fullName evidence="2">Neprosin PEP catalytic domain-containing protein</fullName>
    </recommendedName>
</protein>
<dbReference type="PROSITE" id="PS52045">
    <property type="entry name" value="NEPROSIN_PEP_CD"/>
    <property type="match status" value="1"/>
</dbReference>
<keyword evidence="1" id="KW-0812">Transmembrane</keyword>
<dbReference type="InterPro" id="IPR004314">
    <property type="entry name" value="Neprosin"/>
</dbReference>
<dbReference type="EnsemblPlants" id="ORUFI10G07070.1">
    <property type="protein sequence ID" value="ORUFI10G07070.1"/>
    <property type="gene ID" value="ORUFI10G07070"/>
</dbReference>
<evidence type="ECO:0000256" key="1">
    <source>
        <dbReference type="SAM" id="Phobius"/>
    </source>
</evidence>
<dbReference type="OMA" id="TYWTRDS"/>
<dbReference type="AlphaFoldDB" id="A0A0E0QXV7"/>
<dbReference type="PANTHER" id="PTHR31589">
    <property type="entry name" value="PROTEIN, PUTATIVE (DUF239)-RELATED-RELATED"/>
    <property type="match status" value="1"/>
</dbReference>
<evidence type="ECO:0000313" key="3">
    <source>
        <dbReference type="EnsemblPlants" id="ORUFI10G07070.1"/>
    </source>
</evidence>
<evidence type="ECO:0000313" key="4">
    <source>
        <dbReference type="Proteomes" id="UP000008022"/>
    </source>
</evidence>
<proteinExistence type="predicted"/>
<keyword evidence="1" id="KW-1133">Transmembrane helix</keyword>
<dbReference type="PANTHER" id="PTHR31589:SF170">
    <property type="entry name" value="NEPROSIN DOMAIN-CONTAINING PROTEIN"/>
    <property type="match status" value="1"/>
</dbReference>
<dbReference type="Proteomes" id="UP000008022">
    <property type="component" value="Unassembled WGS sequence"/>
</dbReference>
<dbReference type="InterPro" id="IPR053168">
    <property type="entry name" value="Glutamic_endopeptidase"/>
</dbReference>